<keyword evidence="1 3" id="KW-0547">Nucleotide-binding</keyword>
<evidence type="ECO:0000259" key="6">
    <source>
        <dbReference type="PROSITE" id="PS50011"/>
    </source>
</evidence>
<evidence type="ECO:0000256" key="2">
    <source>
        <dbReference type="ARBA" id="ARBA00022840"/>
    </source>
</evidence>
<dbReference type="InterPro" id="IPR000719">
    <property type="entry name" value="Prot_kinase_dom"/>
</dbReference>
<dbReference type="PROSITE" id="PS00108">
    <property type="entry name" value="PROTEIN_KINASE_ST"/>
    <property type="match status" value="1"/>
</dbReference>
<dbReference type="AlphaFoldDB" id="A0A1X0R3X3"/>
<proteinExistence type="inferred from homology"/>
<dbReference type="VEuPathDB" id="FungiDB:BCV72DRAFT_256226"/>
<feature type="binding site" evidence="3">
    <location>
        <position position="112"/>
    </location>
    <ligand>
        <name>ATP</name>
        <dbReference type="ChEBI" id="CHEBI:30616"/>
    </ligand>
</feature>
<evidence type="ECO:0000256" key="5">
    <source>
        <dbReference type="SAM" id="MobiDB-lite"/>
    </source>
</evidence>
<dbReference type="GO" id="GO:0004674">
    <property type="term" value="F:protein serine/threonine kinase activity"/>
    <property type="evidence" value="ECO:0007669"/>
    <property type="project" value="UniProtKB-KW"/>
</dbReference>
<dbReference type="Proteomes" id="UP000242414">
    <property type="component" value="Unassembled WGS sequence"/>
</dbReference>
<protein>
    <submittedName>
        <fullName evidence="7">Kinase-like protein</fullName>
    </submittedName>
</protein>
<dbReference type="GO" id="GO:0000226">
    <property type="term" value="P:microtubule cytoskeleton organization"/>
    <property type="evidence" value="ECO:0007669"/>
    <property type="project" value="TreeGrafter"/>
</dbReference>
<accession>A0A1X0R3X3</accession>
<feature type="region of interest" description="Disordered" evidence="5">
    <location>
        <begin position="1"/>
        <end position="24"/>
    </location>
</feature>
<dbReference type="PROSITE" id="PS50011">
    <property type="entry name" value="PROTEIN_KINASE_DOM"/>
    <property type="match status" value="1"/>
</dbReference>
<name>A0A1X0R3X3_RHIZD</name>
<evidence type="ECO:0000256" key="1">
    <source>
        <dbReference type="ARBA" id="ARBA00022741"/>
    </source>
</evidence>
<keyword evidence="4" id="KW-0723">Serine/threonine-protein kinase</keyword>
<dbReference type="GO" id="GO:0005737">
    <property type="term" value="C:cytoplasm"/>
    <property type="evidence" value="ECO:0007669"/>
    <property type="project" value="TreeGrafter"/>
</dbReference>
<gene>
    <name evidence="7" type="ORF">BCV72DRAFT_256226</name>
</gene>
<keyword evidence="2 3" id="KW-0067">ATP-binding</keyword>
<organism evidence="7">
    <name type="scientific">Rhizopus microsporus var. microsporus</name>
    <dbReference type="NCBI Taxonomy" id="86635"/>
    <lineage>
        <taxon>Eukaryota</taxon>
        <taxon>Fungi</taxon>
        <taxon>Fungi incertae sedis</taxon>
        <taxon>Mucoromycota</taxon>
        <taxon>Mucoromycotina</taxon>
        <taxon>Mucoromycetes</taxon>
        <taxon>Mucorales</taxon>
        <taxon>Mucorineae</taxon>
        <taxon>Rhizopodaceae</taxon>
        <taxon>Rhizopus</taxon>
    </lineage>
</organism>
<dbReference type="PANTHER" id="PTHR24346">
    <property type="entry name" value="MAP/MICROTUBULE AFFINITY-REGULATING KINASE"/>
    <property type="match status" value="1"/>
</dbReference>
<dbReference type="FunFam" id="1.10.510.10:FF:000571">
    <property type="entry name" value="Maternal embryonic leucine zipper kinase"/>
    <property type="match status" value="1"/>
</dbReference>
<dbReference type="GO" id="GO:0005524">
    <property type="term" value="F:ATP binding"/>
    <property type="evidence" value="ECO:0007669"/>
    <property type="project" value="UniProtKB-UniRule"/>
</dbReference>
<feature type="domain" description="Protein kinase" evidence="6">
    <location>
        <begin position="83"/>
        <end position="340"/>
    </location>
</feature>
<sequence>MKDKEYPTHPYPSPSTSTSPIKKNDCWRSKCQLTRNNNSASPKITSKSWENMKSPAASFLASFACSPIEKDGDEQEGDEIDDYVIDKIIGYGGFSIVRKGFRISDGKKVAIKVHKRDDDNEDERLEREINIWKSLDHEHIVRLEKVLETDNAAFIICDYCENGNLLDHVKNPLSEQEAKTIFRQLCEAVRYLHQDARICHKDLKLENILLDENNKVKLCDFGLAICQQPMIELPMSPPMSTAVGGSLAYMAPEQLKSSNGVIGCPSTDIWSLGIILYALVIGKLPFHDDYDLRLQQKILSGQYEVPRHLSSDLQDLLSHLLDLDPRQRYTIQQVLASPWLN</sequence>
<dbReference type="InterPro" id="IPR008271">
    <property type="entry name" value="Ser/Thr_kinase_AS"/>
</dbReference>
<dbReference type="InterPro" id="IPR017441">
    <property type="entry name" value="Protein_kinase_ATP_BS"/>
</dbReference>
<keyword evidence="7" id="KW-0808">Transferase</keyword>
<evidence type="ECO:0000256" key="4">
    <source>
        <dbReference type="RuleBase" id="RU000304"/>
    </source>
</evidence>
<dbReference type="SUPFAM" id="SSF56112">
    <property type="entry name" value="Protein kinase-like (PK-like)"/>
    <property type="match status" value="1"/>
</dbReference>
<evidence type="ECO:0000256" key="3">
    <source>
        <dbReference type="PROSITE-ProRule" id="PRU10141"/>
    </source>
</evidence>
<dbReference type="OrthoDB" id="4062651at2759"/>
<dbReference type="Gene3D" id="1.10.510.10">
    <property type="entry name" value="Transferase(Phosphotransferase) domain 1"/>
    <property type="match status" value="1"/>
</dbReference>
<dbReference type="GO" id="GO:0035556">
    <property type="term" value="P:intracellular signal transduction"/>
    <property type="evidence" value="ECO:0007669"/>
    <property type="project" value="TreeGrafter"/>
</dbReference>
<comment type="similarity">
    <text evidence="4">Belongs to the protein kinase superfamily.</text>
</comment>
<dbReference type="EMBL" id="KV921919">
    <property type="protein sequence ID" value="ORE06618.1"/>
    <property type="molecule type" value="Genomic_DNA"/>
</dbReference>
<reference evidence="7" key="1">
    <citation type="journal article" date="2016" name="Proc. Natl. Acad. Sci. U.S.A.">
        <title>Lipid metabolic changes in an early divergent fungus govern the establishment of a mutualistic symbiosis with endobacteria.</title>
        <authorList>
            <person name="Lastovetsky O.A."/>
            <person name="Gaspar M.L."/>
            <person name="Mondo S.J."/>
            <person name="LaButti K.M."/>
            <person name="Sandor L."/>
            <person name="Grigoriev I.V."/>
            <person name="Henry S.A."/>
            <person name="Pawlowska T.E."/>
        </authorList>
    </citation>
    <scope>NUCLEOTIDE SEQUENCE [LARGE SCALE GENOMIC DNA]</scope>
    <source>
        <strain evidence="7">ATCC 52814</strain>
    </source>
</reference>
<dbReference type="PANTHER" id="PTHR24346:SF76">
    <property type="entry name" value="NON-SPECIFIC SERINE_THREONINE PROTEIN KINASE"/>
    <property type="match status" value="1"/>
</dbReference>
<keyword evidence="7" id="KW-0418">Kinase</keyword>
<dbReference type="Pfam" id="PF00069">
    <property type="entry name" value="Pkinase"/>
    <property type="match status" value="1"/>
</dbReference>
<dbReference type="InterPro" id="IPR011009">
    <property type="entry name" value="Kinase-like_dom_sf"/>
</dbReference>
<dbReference type="PROSITE" id="PS00107">
    <property type="entry name" value="PROTEIN_KINASE_ATP"/>
    <property type="match status" value="1"/>
</dbReference>
<evidence type="ECO:0000313" key="7">
    <source>
        <dbReference type="EMBL" id="ORE06618.1"/>
    </source>
</evidence>
<dbReference type="SMART" id="SM00220">
    <property type="entry name" value="S_TKc"/>
    <property type="match status" value="1"/>
</dbReference>